<dbReference type="AlphaFoldDB" id="A0A841GR89"/>
<dbReference type="InterPro" id="IPR029052">
    <property type="entry name" value="Metallo-depent_PP-like"/>
</dbReference>
<protein>
    <recommendedName>
        <fullName evidence="2">Phosphoesterase</fullName>
        <ecNumber evidence="2">3.1.4.-</ecNumber>
    </recommendedName>
</protein>
<dbReference type="RefSeq" id="WP_004101937.1">
    <property type="nucleotide sequence ID" value="NZ_JACHEX010000001.1"/>
</dbReference>
<evidence type="ECO:0000256" key="2">
    <source>
        <dbReference type="RuleBase" id="RU362039"/>
    </source>
</evidence>
<reference evidence="4 5" key="1">
    <citation type="submission" date="2020-08" db="EMBL/GenBank/DDBJ databases">
        <title>Genomic Encyclopedia of Type Strains, Phase IV (KMG-IV): sequencing the most valuable type-strain genomes for metagenomic binning, comparative biology and taxonomic classification.</title>
        <authorList>
            <person name="Goeker M."/>
        </authorList>
    </citation>
    <scope>NUCLEOTIDE SEQUENCE [LARGE SCALE GENOMIC DNA]</scope>
    <source>
        <strain evidence="4 5">DSM 13481</strain>
    </source>
</reference>
<dbReference type="SUPFAM" id="SSF56300">
    <property type="entry name" value="Metallo-dependent phosphatases"/>
    <property type="match status" value="1"/>
</dbReference>
<comment type="cofactor">
    <cofactor evidence="2">
        <name>a divalent metal cation</name>
        <dbReference type="ChEBI" id="CHEBI:60240"/>
    </cofactor>
</comment>
<evidence type="ECO:0000313" key="4">
    <source>
        <dbReference type="EMBL" id="MBB6061988.1"/>
    </source>
</evidence>
<dbReference type="InterPro" id="IPR041802">
    <property type="entry name" value="MPP_YfcE"/>
</dbReference>
<keyword evidence="5" id="KW-1185">Reference proteome</keyword>
<evidence type="ECO:0000259" key="3">
    <source>
        <dbReference type="Pfam" id="PF12850"/>
    </source>
</evidence>
<accession>A0A841GR89</accession>
<dbReference type="CDD" id="cd00841">
    <property type="entry name" value="MPP_YfcE"/>
    <property type="match status" value="1"/>
</dbReference>
<dbReference type="Pfam" id="PF12850">
    <property type="entry name" value="Metallophos_2"/>
    <property type="match status" value="1"/>
</dbReference>
<organism evidence="4 5">
    <name type="scientific">Thermosipho japonicus</name>
    <dbReference type="NCBI Taxonomy" id="90323"/>
    <lineage>
        <taxon>Bacteria</taxon>
        <taxon>Thermotogati</taxon>
        <taxon>Thermotogota</taxon>
        <taxon>Thermotogae</taxon>
        <taxon>Thermotogales</taxon>
        <taxon>Fervidobacteriaceae</taxon>
        <taxon>Thermosipho</taxon>
    </lineage>
</organism>
<dbReference type="InterPro" id="IPR000979">
    <property type="entry name" value="Phosphodiesterase_MJ0936/Vps29"/>
</dbReference>
<dbReference type="Proteomes" id="UP000555828">
    <property type="component" value="Unassembled WGS sequence"/>
</dbReference>
<sequence>MKVLVISDTHGSVYYWNKIKKIAEQVDEIFHLGDVLYHGPRNPLPEGYNPKELVEELKKFNINYIRGNCDADVDVKVLGLQEMPKQTMEFFKDIPIYLFHGESIENDNFDVTSFAKNHNVRIILHGHTHIPKIEEKEGIIIANPGSLSLPKGGFPQTYMIIDLSNTPKITIYDLDNKEVLSKTI</sequence>
<gene>
    <name evidence="4" type="ORF">HNP65_000410</name>
</gene>
<evidence type="ECO:0000256" key="1">
    <source>
        <dbReference type="ARBA" id="ARBA00008950"/>
    </source>
</evidence>
<keyword evidence="2" id="KW-0479">Metal-binding</keyword>
<dbReference type="GO" id="GO:0016787">
    <property type="term" value="F:hydrolase activity"/>
    <property type="evidence" value="ECO:0007669"/>
    <property type="project" value="UniProtKB-UniRule"/>
</dbReference>
<evidence type="ECO:0000313" key="5">
    <source>
        <dbReference type="Proteomes" id="UP000555828"/>
    </source>
</evidence>
<comment type="similarity">
    <text evidence="1 2">Belongs to the metallophosphoesterase superfamily. YfcE family.</text>
</comment>
<name>A0A841GR89_9BACT</name>
<dbReference type="GO" id="GO:0046872">
    <property type="term" value="F:metal ion binding"/>
    <property type="evidence" value="ECO:0007669"/>
    <property type="project" value="UniProtKB-KW"/>
</dbReference>
<dbReference type="EMBL" id="JACHEX010000001">
    <property type="protein sequence ID" value="MBB6061988.1"/>
    <property type="molecule type" value="Genomic_DNA"/>
</dbReference>
<dbReference type="NCBIfam" id="TIGR00040">
    <property type="entry name" value="yfcE"/>
    <property type="match status" value="1"/>
</dbReference>
<feature type="domain" description="Calcineurin-like phosphoesterase" evidence="3">
    <location>
        <begin position="1"/>
        <end position="165"/>
    </location>
</feature>
<comment type="caution">
    <text evidence="4">The sequence shown here is derived from an EMBL/GenBank/DDBJ whole genome shotgun (WGS) entry which is preliminary data.</text>
</comment>
<proteinExistence type="inferred from homology"/>
<dbReference type="PANTHER" id="PTHR11124">
    <property type="entry name" value="VACUOLAR SORTING PROTEIN VPS29"/>
    <property type="match status" value="1"/>
</dbReference>
<dbReference type="EC" id="3.1.4.-" evidence="2"/>
<dbReference type="NCBIfam" id="NF006988">
    <property type="entry name" value="PRK09453.1"/>
    <property type="match status" value="1"/>
</dbReference>
<dbReference type="InterPro" id="IPR024654">
    <property type="entry name" value="Calcineurin-like_PHP_lpxH"/>
</dbReference>
<dbReference type="Gene3D" id="3.60.21.10">
    <property type="match status" value="1"/>
</dbReference>